<keyword evidence="2" id="KW-0812">Transmembrane</keyword>
<feature type="signal peptide" evidence="3">
    <location>
        <begin position="1"/>
        <end position="20"/>
    </location>
</feature>
<feature type="compositionally biased region" description="Polar residues" evidence="1">
    <location>
        <begin position="52"/>
        <end position="73"/>
    </location>
</feature>
<feature type="region of interest" description="Disordered" evidence="1">
    <location>
        <begin position="52"/>
        <end position="74"/>
    </location>
</feature>
<reference evidence="4 5" key="1">
    <citation type="submission" date="2024-02" db="EMBL/GenBank/DDBJ databases">
        <title>Chromosome-scale genome assembly of the rough periwinkle Littorina saxatilis.</title>
        <authorList>
            <person name="De Jode A."/>
            <person name="Faria R."/>
            <person name="Formenti G."/>
            <person name="Sims Y."/>
            <person name="Smith T.P."/>
            <person name="Tracey A."/>
            <person name="Wood J.M.D."/>
            <person name="Zagrodzka Z.B."/>
            <person name="Johannesson K."/>
            <person name="Butlin R.K."/>
            <person name="Leder E.H."/>
        </authorList>
    </citation>
    <scope>NUCLEOTIDE SEQUENCE [LARGE SCALE GENOMIC DNA]</scope>
    <source>
        <strain evidence="4">Snail1</strain>
        <tissue evidence="4">Muscle</tissue>
    </source>
</reference>
<accession>A0AAN9BA11</accession>
<evidence type="ECO:0000313" key="4">
    <source>
        <dbReference type="EMBL" id="KAK7101473.1"/>
    </source>
</evidence>
<feature type="transmembrane region" description="Helical" evidence="2">
    <location>
        <begin position="78"/>
        <end position="95"/>
    </location>
</feature>
<gene>
    <name evidence="4" type="ORF">V1264_019853</name>
</gene>
<protein>
    <submittedName>
        <fullName evidence="4">Uncharacterized protein</fullName>
    </submittedName>
</protein>
<evidence type="ECO:0000256" key="2">
    <source>
        <dbReference type="SAM" id="Phobius"/>
    </source>
</evidence>
<dbReference type="Proteomes" id="UP001374579">
    <property type="component" value="Unassembled WGS sequence"/>
</dbReference>
<keyword evidence="2" id="KW-1133">Transmembrane helix</keyword>
<keyword evidence="5" id="KW-1185">Reference proteome</keyword>
<sequence>MMTTPNLVMFLCVILAVTTAGSSNTSGTASSVTSVSASLSSMMTSAGDINVTSTPAGDTNVTSTPAGDTTTSGGDVRNVPGISLMLLLLACVVCCRH</sequence>
<dbReference type="EMBL" id="JBAMIC010000010">
    <property type="protein sequence ID" value="KAK7101473.1"/>
    <property type="molecule type" value="Genomic_DNA"/>
</dbReference>
<keyword evidence="2" id="KW-0472">Membrane</keyword>
<organism evidence="4 5">
    <name type="scientific">Littorina saxatilis</name>
    <dbReference type="NCBI Taxonomy" id="31220"/>
    <lineage>
        <taxon>Eukaryota</taxon>
        <taxon>Metazoa</taxon>
        <taxon>Spiralia</taxon>
        <taxon>Lophotrochozoa</taxon>
        <taxon>Mollusca</taxon>
        <taxon>Gastropoda</taxon>
        <taxon>Caenogastropoda</taxon>
        <taxon>Littorinimorpha</taxon>
        <taxon>Littorinoidea</taxon>
        <taxon>Littorinidae</taxon>
        <taxon>Littorina</taxon>
    </lineage>
</organism>
<feature type="chain" id="PRO_5042849598" evidence="3">
    <location>
        <begin position="21"/>
        <end position="97"/>
    </location>
</feature>
<evidence type="ECO:0000313" key="5">
    <source>
        <dbReference type="Proteomes" id="UP001374579"/>
    </source>
</evidence>
<keyword evidence="3" id="KW-0732">Signal</keyword>
<evidence type="ECO:0000256" key="3">
    <source>
        <dbReference type="SAM" id="SignalP"/>
    </source>
</evidence>
<comment type="caution">
    <text evidence="4">The sequence shown here is derived from an EMBL/GenBank/DDBJ whole genome shotgun (WGS) entry which is preliminary data.</text>
</comment>
<evidence type="ECO:0000256" key="1">
    <source>
        <dbReference type="SAM" id="MobiDB-lite"/>
    </source>
</evidence>
<dbReference type="AlphaFoldDB" id="A0AAN9BA11"/>
<name>A0AAN9BA11_9CAEN</name>
<proteinExistence type="predicted"/>